<organism evidence="21 22">
    <name type="scientific">Bos mutus</name>
    <name type="common">wild yak</name>
    <dbReference type="NCBI Taxonomy" id="72004"/>
    <lineage>
        <taxon>Eukaryota</taxon>
        <taxon>Metazoa</taxon>
        <taxon>Chordata</taxon>
        <taxon>Craniata</taxon>
        <taxon>Vertebrata</taxon>
        <taxon>Euteleostomi</taxon>
        <taxon>Mammalia</taxon>
        <taxon>Eutheria</taxon>
        <taxon>Laurasiatheria</taxon>
        <taxon>Artiodactyla</taxon>
        <taxon>Ruminantia</taxon>
        <taxon>Pecora</taxon>
        <taxon>Bovidae</taxon>
        <taxon>Bovinae</taxon>
        <taxon>Bos</taxon>
    </lineage>
</organism>
<dbReference type="CDD" id="cd05856">
    <property type="entry name" value="IgI_2_FGFRL1-like"/>
    <property type="match status" value="1"/>
</dbReference>
<dbReference type="GO" id="GO:0004553">
    <property type="term" value="F:hydrolase activity, hydrolyzing O-glycosyl compounds"/>
    <property type="evidence" value="ECO:0007669"/>
    <property type="project" value="InterPro"/>
</dbReference>
<evidence type="ECO:0000256" key="10">
    <source>
        <dbReference type="ARBA" id="ARBA00023170"/>
    </source>
</evidence>
<dbReference type="Gene3D" id="2.60.40.10">
    <property type="entry name" value="Immunoglobulins"/>
    <property type="match status" value="3"/>
</dbReference>
<evidence type="ECO:0000256" key="9">
    <source>
        <dbReference type="ARBA" id="ARBA00023157"/>
    </source>
</evidence>
<gene>
    <name evidence="21" type="ORF">E5288_WYG020052</name>
</gene>
<feature type="domain" description="Ig-like" evidence="20">
    <location>
        <begin position="675"/>
        <end position="765"/>
    </location>
</feature>
<dbReference type="Pfam" id="PF13927">
    <property type="entry name" value="Ig_3"/>
    <property type="match status" value="1"/>
</dbReference>
<dbReference type="InterPro" id="IPR049166">
    <property type="entry name" value="GH39_cat"/>
</dbReference>
<keyword evidence="8 19" id="KW-0472">Membrane</keyword>
<comment type="similarity">
    <text evidence="2">Belongs to the glycosyl hydrolase 39 family.</text>
</comment>
<dbReference type="InterPro" id="IPR013098">
    <property type="entry name" value="Ig_I-set"/>
</dbReference>
<dbReference type="InterPro" id="IPR003599">
    <property type="entry name" value="Ig_sub"/>
</dbReference>
<evidence type="ECO:0000313" key="21">
    <source>
        <dbReference type="EMBL" id="MXQ99134.1"/>
    </source>
</evidence>
<dbReference type="PANTHER" id="PTHR19890:SF10">
    <property type="entry name" value="FIBROBLAST GROWTH FACTOR RECEPTOR-LIKE 1"/>
    <property type="match status" value="1"/>
</dbReference>
<keyword evidence="4" id="KW-0732">Signal</keyword>
<keyword evidence="7 19" id="KW-1133">Transmembrane helix</keyword>
<evidence type="ECO:0000256" key="5">
    <source>
        <dbReference type="ARBA" id="ARBA00022737"/>
    </source>
</evidence>
<name>A0A6B0SGN1_9CETA</name>
<dbReference type="InterPro" id="IPR052615">
    <property type="entry name" value="FGFRL"/>
</dbReference>
<dbReference type="PANTHER" id="PTHR19890">
    <property type="entry name" value="FIBROBLAST GROWTH FACTOR RECEPTOR"/>
    <property type="match status" value="1"/>
</dbReference>
<evidence type="ECO:0000256" key="1">
    <source>
        <dbReference type="ARBA" id="ARBA00004167"/>
    </source>
</evidence>
<evidence type="ECO:0000256" key="18">
    <source>
        <dbReference type="SAM" id="MobiDB-lite"/>
    </source>
</evidence>
<evidence type="ECO:0000259" key="20">
    <source>
        <dbReference type="PROSITE" id="PS50835"/>
    </source>
</evidence>
<dbReference type="InterPro" id="IPR000514">
    <property type="entry name" value="Glyco_hydro_39"/>
</dbReference>
<dbReference type="InterPro" id="IPR003598">
    <property type="entry name" value="Ig_sub2"/>
</dbReference>
<keyword evidence="9" id="KW-1015">Disulfide bond</keyword>
<comment type="subunit">
    <text evidence="15">Interacts with FGF2 with a low affinity.</text>
</comment>
<dbReference type="GO" id="GO:0005975">
    <property type="term" value="P:carbohydrate metabolic process"/>
    <property type="evidence" value="ECO:0007669"/>
    <property type="project" value="InterPro"/>
</dbReference>
<dbReference type="EMBL" id="VBQZ03000354">
    <property type="protein sequence ID" value="MXQ99134.1"/>
    <property type="molecule type" value="Genomic_DNA"/>
</dbReference>
<dbReference type="GO" id="GO:0005886">
    <property type="term" value="C:plasma membrane"/>
    <property type="evidence" value="ECO:0007669"/>
    <property type="project" value="TreeGrafter"/>
</dbReference>
<dbReference type="Pfam" id="PF07679">
    <property type="entry name" value="I-set"/>
    <property type="match status" value="2"/>
</dbReference>
<dbReference type="Pfam" id="PF01229">
    <property type="entry name" value="Glyco_hydro_39"/>
    <property type="match status" value="1"/>
</dbReference>
<feature type="region of interest" description="Disordered" evidence="18">
    <location>
        <begin position="646"/>
        <end position="686"/>
    </location>
</feature>
<keyword evidence="10" id="KW-0675">Receptor</keyword>
<evidence type="ECO:0000256" key="2">
    <source>
        <dbReference type="ARBA" id="ARBA00008875"/>
    </source>
</evidence>
<dbReference type="PROSITE" id="PS50835">
    <property type="entry name" value="IG_LIKE"/>
    <property type="match status" value="3"/>
</dbReference>
<dbReference type="SMART" id="SM00408">
    <property type="entry name" value="IGc2"/>
    <property type="match status" value="3"/>
</dbReference>
<evidence type="ECO:0000256" key="12">
    <source>
        <dbReference type="ARBA" id="ARBA00023295"/>
    </source>
</evidence>
<dbReference type="PROSITE" id="PS01027">
    <property type="entry name" value="GLYCOSYL_HYDROL_F39"/>
    <property type="match status" value="1"/>
</dbReference>
<feature type="domain" description="Ig-like" evidence="20">
    <location>
        <begin position="557"/>
        <end position="643"/>
    </location>
</feature>
<feature type="region of interest" description="Disordered" evidence="18">
    <location>
        <begin position="937"/>
        <end position="993"/>
    </location>
</feature>
<dbReference type="InterPro" id="IPR049165">
    <property type="entry name" value="GH39_as"/>
</dbReference>
<dbReference type="AlphaFoldDB" id="A0A6B0SGN1"/>
<evidence type="ECO:0000256" key="8">
    <source>
        <dbReference type="ARBA" id="ARBA00023136"/>
    </source>
</evidence>
<feature type="region of interest" description="Disordered" evidence="18">
    <location>
        <begin position="86"/>
        <end position="106"/>
    </location>
</feature>
<dbReference type="FunFam" id="2.60.40.10:FF:000016">
    <property type="entry name" value="Fibroblast growth factor receptor"/>
    <property type="match status" value="1"/>
</dbReference>
<dbReference type="FunFam" id="2.60.40.10:FF:000246">
    <property type="entry name" value="Fibroblast growth factor receptor like 1"/>
    <property type="match status" value="1"/>
</dbReference>
<comment type="subcellular location">
    <subcellularLocation>
        <location evidence="1">Membrane</location>
        <topology evidence="1">Single-pass membrane protein</topology>
    </subcellularLocation>
</comment>
<dbReference type="InterPro" id="IPR036179">
    <property type="entry name" value="Ig-like_dom_sf"/>
</dbReference>
<dbReference type="SMART" id="SM00409">
    <property type="entry name" value="IG"/>
    <property type="match status" value="3"/>
</dbReference>
<dbReference type="Proteomes" id="UP000322234">
    <property type="component" value="Unassembled WGS sequence"/>
</dbReference>
<dbReference type="SUPFAM" id="SSF48726">
    <property type="entry name" value="Immunoglobulin"/>
    <property type="match status" value="3"/>
</dbReference>
<evidence type="ECO:0000256" key="15">
    <source>
        <dbReference type="ARBA" id="ARBA00065026"/>
    </source>
</evidence>
<dbReference type="FunFam" id="2.60.40.10:FF:000593">
    <property type="entry name" value="Fibroblast growth factor receptor-like 1"/>
    <property type="match status" value="1"/>
</dbReference>
<keyword evidence="13" id="KW-0393">Immunoglobulin domain</keyword>
<evidence type="ECO:0000256" key="16">
    <source>
        <dbReference type="ARBA" id="ARBA00074412"/>
    </source>
</evidence>
<evidence type="ECO:0000313" key="22">
    <source>
        <dbReference type="Proteomes" id="UP000322234"/>
    </source>
</evidence>
<dbReference type="SUPFAM" id="SSF51445">
    <property type="entry name" value="(Trans)glycosidases"/>
    <property type="match status" value="1"/>
</dbReference>
<keyword evidence="6" id="KW-0378">Hydrolase</keyword>
<comment type="caution">
    <text evidence="21">The sequence shown here is derived from an EMBL/GenBank/DDBJ whole genome shotgun (WGS) entry which is preliminary data.</text>
</comment>
<dbReference type="InterPro" id="IPR017853">
    <property type="entry name" value="GH"/>
</dbReference>
<dbReference type="Gene3D" id="3.20.20.80">
    <property type="entry name" value="Glycosidases"/>
    <property type="match status" value="1"/>
</dbReference>
<evidence type="ECO:0000256" key="6">
    <source>
        <dbReference type="ARBA" id="ARBA00022801"/>
    </source>
</evidence>
<keyword evidence="12" id="KW-0326">Glycosidase</keyword>
<proteinExistence type="inferred from homology"/>
<dbReference type="FunFam" id="3.20.20.80:FF:000059">
    <property type="entry name" value="Alpha-L-iduronidase"/>
    <property type="match status" value="1"/>
</dbReference>
<reference evidence="21" key="1">
    <citation type="submission" date="2019-10" db="EMBL/GenBank/DDBJ databases">
        <title>The sequence and de novo assembly of the wild yak genome.</title>
        <authorList>
            <person name="Liu Y."/>
        </authorList>
    </citation>
    <scope>NUCLEOTIDE SEQUENCE [LARGE SCALE GENOMIC DNA]</scope>
    <source>
        <strain evidence="21">WY2019</strain>
    </source>
</reference>
<dbReference type="GO" id="GO:0005007">
    <property type="term" value="F:fibroblast growth factor receptor activity"/>
    <property type="evidence" value="ECO:0007669"/>
    <property type="project" value="TreeGrafter"/>
</dbReference>
<evidence type="ECO:0000256" key="19">
    <source>
        <dbReference type="SAM" id="Phobius"/>
    </source>
</evidence>
<accession>A0A6B0SGN1</accession>
<dbReference type="InterPro" id="IPR007110">
    <property type="entry name" value="Ig-like_dom"/>
</dbReference>
<evidence type="ECO:0000256" key="7">
    <source>
        <dbReference type="ARBA" id="ARBA00022989"/>
    </source>
</evidence>
<evidence type="ECO:0000256" key="14">
    <source>
        <dbReference type="ARBA" id="ARBA00053149"/>
    </source>
</evidence>
<keyword evidence="11" id="KW-0325">Glycoprotein</keyword>
<evidence type="ECO:0000256" key="4">
    <source>
        <dbReference type="ARBA" id="ARBA00022729"/>
    </source>
</evidence>
<comment type="function">
    <text evidence="14">Has a negative effect on cell proliferation.</text>
</comment>
<keyword evidence="5" id="KW-0677">Repeat</keyword>
<evidence type="ECO:0000256" key="3">
    <source>
        <dbReference type="ARBA" id="ARBA00022692"/>
    </source>
</evidence>
<keyword evidence="22" id="KW-1185">Reference proteome</keyword>
<dbReference type="InterPro" id="IPR013783">
    <property type="entry name" value="Ig-like_fold"/>
</dbReference>
<keyword evidence="3 19" id="KW-0812">Transmembrane</keyword>
<feature type="active site" description="Proton donor" evidence="17">
    <location>
        <position position="223"/>
    </location>
</feature>
<evidence type="ECO:0000256" key="13">
    <source>
        <dbReference type="ARBA" id="ARBA00023319"/>
    </source>
</evidence>
<protein>
    <recommendedName>
        <fullName evidence="16">Fibroblast growth factor receptor-like 1</fullName>
    </recommendedName>
</protein>
<dbReference type="GO" id="GO:0017134">
    <property type="term" value="F:fibroblast growth factor binding"/>
    <property type="evidence" value="ECO:0007669"/>
    <property type="project" value="TreeGrafter"/>
</dbReference>
<evidence type="ECO:0000256" key="11">
    <source>
        <dbReference type="ARBA" id="ARBA00023180"/>
    </source>
</evidence>
<feature type="domain" description="Ig-like" evidence="20">
    <location>
        <begin position="774"/>
        <end position="882"/>
    </location>
</feature>
<feature type="transmembrane region" description="Helical" evidence="19">
    <location>
        <begin position="903"/>
        <end position="927"/>
    </location>
</feature>
<feature type="region of interest" description="Disordered" evidence="18">
    <location>
        <begin position="1"/>
        <end position="39"/>
    </location>
</feature>
<evidence type="ECO:0000256" key="17">
    <source>
        <dbReference type="PIRSR" id="PIRSR600514-1"/>
    </source>
</evidence>
<sequence>MNEAAVQPPLCARRGPAPLQERKATPPVPPTQDWPLRGGRVERSWGDCVGDPGPCRGSLGWAAHCSAASALSLALIAPIPSPVGAETDGDLGTNSGAQGPPLRDSGPGIPQCWVFWSPRSKCPDPQGISGGRRRTGQRTLRGLVGQGLRYNFTHLDRYLDLLRENQLVPGFELMGSPSGRFTNFEDKQQVFEWRNLVSLLARRYIGRYGLEHVSKWNFETWNEPDHHDFDNVSMTLQGFLNYYDACSEGLRAASPALRLGGPGDAFHAPPRSPLCWGLLGHCNNGSNFFTGEVGVRLDYIALHKKGAGSSIFILEQEAAVVQQIQRLFPKFADTPIYNDEADPLVGWSLPQPWRADVTYAAMVVKVVAQHQNLLLANTSSAVRYALLSNDNAFLSYHPHQFSQRTLTARFQVNDTRPPHVQLLRKPVLTAMALLALLGVCPQVSRLRHPESGPLGVACWSQTCASVLLLCEFERLRMKCLLQFTLKEVISGFSEECHVWTFLRMVQWTVSEQRALKAPLPPLDLASVRATFRLWDSAGFRPTCLGAVVEGSARAWPPRMADKVVPRQVARLGRTVRLQCPVEGDPPPLTMWTKDGRTIHGGWSRFRVLPQGLKVKEVEPEDAGAYVCKATNGFGSLSVNYTLIVMDDTSPGRESPGHDSSSGGQEDPASKQWARPRFTQPSKMRRRVIARPVGSSVRLKCVASGHPRPDIMWMKDDQALTRPEAGEHRKKKWTLSLKNLRPEDSGKYTCRVSNRAGAINATYKVDVIQRTRSKPVLTGTHPVNTTVDFGGTTSFQCKVRSDVKPVIQWLKRVEYGAEGRYNSTIDVGGQKFVVLPTGDVWSRPDGSYLNKLLITRARQDDAGMYICLGANTMGYSFRSAFLTVLPDPKPPGPPVAPSSSTTSLPWPVVIGIPAGAVFIVGTVVLWLCQAKKKPQKDQLAATRDAIGVPNRSTKASLPPASRPGFKGAAERLLQLSQRGDPETDVQGPGDAAGG</sequence>
<dbReference type="PRINTS" id="PR00745">
    <property type="entry name" value="GLHYDRLASE39"/>
</dbReference>